<dbReference type="HOGENOM" id="CLU_451909_0_0_10"/>
<name>H6L8F8_SAPGL</name>
<feature type="domain" description="DUF8202" evidence="3">
    <location>
        <begin position="252"/>
        <end position="412"/>
    </location>
</feature>
<feature type="signal peptide" evidence="1">
    <location>
        <begin position="1"/>
        <end position="20"/>
    </location>
</feature>
<evidence type="ECO:0000259" key="3">
    <source>
        <dbReference type="Pfam" id="PF26628"/>
    </source>
</evidence>
<dbReference type="GO" id="GO:0005975">
    <property type="term" value="P:carbohydrate metabolic process"/>
    <property type="evidence" value="ECO:0007669"/>
    <property type="project" value="UniProtKB-ARBA"/>
</dbReference>
<gene>
    <name evidence="4" type="ordered locus">SGRA_3968</name>
</gene>
<reference evidence="4 5" key="1">
    <citation type="journal article" date="2012" name="Stand. Genomic Sci.">
        <title>Complete genome sequencing and analysis of Saprospira grandis str. Lewin, a predatory marine bacterium.</title>
        <authorList>
            <person name="Saw J.H."/>
            <person name="Yuryev A."/>
            <person name="Kanbe M."/>
            <person name="Hou S."/>
            <person name="Young A.G."/>
            <person name="Aizawa S."/>
            <person name="Alam M."/>
        </authorList>
    </citation>
    <scope>NUCLEOTIDE SEQUENCE [LARGE SCALE GENOMIC DNA]</scope>
    <source>
        <strain evidence="4 5">Lewin</strain>
    </source>
</reference>
<dbReference type="Proteomes" id="UP000007519">
    <property type="component" value="Chromosome"/>
</dbReference>
<proteinExistence type="predicted"/>
<dbReference type="STRING" id="984262.SGRA_3968"/>
<dbReference type="eggNOG" id="COG5184">
    <property type="taxonomic scope" value="Bacteria"/>
</dbReference>
<dbReference type="Pfam" id="PF26628">
    <property type="entry name" value="DUF8202"/>
    <property type="match status" value="1"/>
</dbReference>
<dbReference type="InterPro" id="IPR026444">
    <property type="entry name" value="Secre_tail"/>
</dbReference>
<evidence type="ECO:0000313" key="5">
    <source>
        <dbReference type="Proteomes" id="UP000007519"/>
    </source>
</evidence>
<dbReference type="Pfam" id="PF18962">
    <property type="entry name" value="Por_Secre_tail"/>
    <property type="match status" value="1"/>
</dbReference>
<evidence type="ECO:0000256" key="1">
    <source>
        <dbReference type="SAM" id="SignalP"/>
    </source>
</evidence>
<feature type="chain" id="PRO_5003604068" evidence="1">
    <location>
        <begin position="21"/>
        <end position="604"/>
    </location>
</feature>
<evidence type="ECO:0000313" key="4">
    <source>
        <dbReference type="EMBL" id="AFC26683.1"/>
    </source>
</evidence>
<dbReference type="AlphaFoldDB" id="H6L8F8"/>
<dbReference type="InterPro" id="IPR058515">
    <property type="entry name" value="DUF8202"/>
</dbReference>
<evidence type="ECO:0000259" key="2">
    <source>
        <dbReference type="Pfam" id="PF18962"/>
    </source>
</evidence>
<keyword evidence="5" id="KW-1185">Reference proteome</keyword>
<dbReference type="GO" id="GO:0004553">
    <property type="term" value="F:hydrolase activity, hydrolyzing O-glycosyl compounds"/>
    <property type="evidence" value="ECO:0007669"/>
    <property type="project" value="UniProtKB-ARBA"/>
</dbReference>
<dbReference type="KEGG" id="sgn:SGRA_3968"/>
<sequence>MNKNFYLLLALLFSQQLVQAQFGPAGVGNSSNNGLWLAADAIPEVADGTPISFWPDQSGNANHAQHAVAGRQPTYVSNSNINGQPALLFDGSNDQMIVPDADILDGSNGLTFFSVVRGNNIDGNPRGIFGKRITYTVSVEYAYTFFFWNSNNITADIHTQNNRFSTSNSFSNGVNYMPSLIFDGSLASSQRSKIYERGQLIRTAAESSSTLPNSNQDLCIGALNVDYGTYFGGEYAELIQFNYALNSAQRVIVENYLAAKYNMTIARDYFSFKNTYGHEVAGIGRDDVNNLHDDAQGSSFIRINNPSNMEDGEFLLWGHNNADISTNNTSDVDGTIIEARLNRSWRMQETGDLGAVDIIFDVAQFNRFDLNDLRLLIDRDGDGFADNDVPVRMGTPVGATQILFANVELEDGDIVTLGSINEAITPLPLDLIRFEVNQAEENKAQWSWQTAQEENLLEFELLHSLDGLDWQSETLIAARNQNEIQNYSYLQEELGPGQHYFRLKIWEEDGSYSFSSVKSLFVDSEQAILTLFPNPAKDWVEISSSQSLENTNLQAFNQLGQALPLQVQQNGQNLRLPINDWPAGQYIIRLEQNGIVRNLRLIKP</sequence>
<organism evidence="4 5">
    <name type="scientific">Saprospira grandis (strain Lewin)</name>
    <dbReference type="NCBI Taxonomy" id="984262"/>
    <lineage>
        <taxon>Bacteria</taxon>
        <taxon>Pseudomonadati</taxon>
        <taxon>Bacteroidota</taxon>
        <taxon>Saprospiria</taxon>
        <taxon>Saprospirales</taxon>
        <taxon>Saprospiraceae</taxon>
        <taxon>Saprospira</taxon>
    </lineage>
</organism>
<dbReference type="NCBIfam" id="TIGR04183">
    <property type="entry name" value="Por_Secre_tail"/>
    <property type="match status" value="1"/>
</dbReference>
<dbReference type="SUPFAM" id="SSF49899">
    <property type="entry name" value="Concanavalin A-like lectins/glucanases"/>
    <property type="match status" value="1"/>
</dbReference>
<protein>
    <submittedName>
        <fullName evidence="4">Uncharacterized protein</fullName>
    </submittedName>
</protein>
<dbReference type="OrthoDB" id="1490051at2"/>
<accession>H6L8F8</accession>
<dbReference type="eggNOG" id="COG3210">
    <property type="taxonomic scope" value="Bacteria"/>
</dbReference>
<dbReference type="EMBL" id="CP002831">
    <property type="protein sequence ID" value="AFC26683.1"/>
    <property type="molecule type" value="Genomic_DNA"/>
</dbReference>
<keyword evidence="1" id="KW-0732">Signal</keyword>
<feature type="domain" description="Secretion system C-terminal sorting" evidence="2">
    <location>
        <begin position="531"/>
        <end position="594"/>
    </location>
</feature>
<dbReference type="InterPro" id="IPR013320">
    <property type="entry name" value="ConA-like_dom_sf"/>
</dbReference>